<reference evidence="7" key="1">
    <citation type="submission" date="2020-05" db="EMBL/GenBank/DDBJ databases">
        <title>Phylogenomic resolution of chytrid fungi.</title>
        <authorList>
            <person name="Stajich J.E."/>
            <person name="Amses K."/>
            <person name="Simmons R."/>
            <person name="Seto K."/>
            <person name="Myers J."/>
            <person name="Bonds A."/>
            <person name="Quandt C.A."/>
            <person name="Barry K."/>
            <person name="Liu P."/>
            <person name="Grigoriev I."/>
            <person name="Longcore J.E."/>
            <person name="James T.Y."/>
        </authorList>
    </citation>
    <scope>NUCLEOTIDE SEQUENCE</scope>
    <source>
        <strain evidence="7">JEL0379</strain>
    </source>
</reference>
<feature type="binding site" evidence="5">
    <location>
        <position position="561"/>
    </location>
    <ligand>
        <name>Fe cation</name>
        <dbReference type="ChEBI" id="CHEBI:24875"/>
        <note>catalytic</note>
    </ligand>
</feature>
<keyword evidence="4 5" id="KW-0408">Iron</keyword>
<dbReference type="InterPro" id="IPR004294">
    <property type="entry name" value="Carotenoid_Oase"/>
</dbReference>
<feature type="binding site" evidence="5">
    <location>
        <position position="611"/>
    </location>
    <ligand>
        <name>Fe cation</name>
        <dbReference type="ChEBI" id="CHEBI:24875"/>
        <note>catalytic</note>
    </ligand>
</feature>
<dbReference type="PANTHER" id="PTHR10543:SF89">
    <property type="entry name" value="CAROTENOID 9,10(9',10')-CLEAVAGE DIOXYGENASE 1"/>
    <property type="match status" value="1"/>
</dbReference>
<accession>A0AAD5XPT4</accession>
<keyword evidence="3" id="KW-0560">Oxidoreductase</keyword>
<protein>
    <recommendedName>
        <fullName evidence="6">HNH nuclease domain-containing protein</fullName>
    </recommendedName>
</protein>
<dbReference type="InterPro" id="IPR003615">
    <property type="entry name" value="HNH_nuc"/>
</dbReference>
<name>A0AAD5XPT4_9FUNG</name>
<evidence type="ECO:0000256" key="5">
    <source>
        <dbReference type="PIRSR" id="PIRSR604294-1"/>
    </source>
</evidence>
<gene>
    <name evidence="7" type="ORF">HDU87_007590</name>
</gene>
<comment type="cofactor">
    <cofactor evidence="5">
        <name>Fe(2+)</name>
        <dbReference type="ChEBI" id="CHEBI:29033"/>
    </cofactor>
    <text evidence="5">Binds 1 Fe(2+) ion per subunit.</text>
</comment>
<dbReference type="AlphaFoldDB" id="A0AAD5XPT4"/>
<dbReference type="GO" id="GO:0010436">
    <property type="term" value="F:carotenoid dioxygenase activity"/>
    <property type="evidence" value="ECO:0007669"/>
    <property type="project" value="TreeGrafter"/>
</dbReference>
<evidence type="ECO:0000259" key="6">
    <source>
        <dbReference type="Pfam" id="PF13391"/>
    </source>
</evidence>
<evidence type="ECO:0000313" key="7">
    <source>
        <dbReference type="EMBL" id="KAJ3173429.1"/>
    </source>
</evidence>
<evidence type="ECO:0000256" key="4">
    <source>
        <dbReference type="ARBA" id="ARBA00023004"/>
    </source>
</evidence>
<comment type="caution">
    <text evidence="7">The sequence shown here is derived from an EMBL/GenBank/DDBJ whole genome shotgun (WGS) entry which is preliminary data.</text>
</comment>
<evidence type="ECO:0000256" key="2">
    <source>
        <dbReference type="ARBA" id="ARBA00022723"/>
    </source>
</evidence>
<evidence type="ECO:0000256" key="3">
    <source>
        <dbReference type="ARBA" id="ARBA00023002"/>
    </source>
</evidence>
<dbReference type="GO" id="GO:0016121">
    <property type="term" value="P:carotene catabolic process"/>
    <property type="evidence" value="ECO:0007669"/>
    <property type="project" value="TreeGrafter"/>
</dbReference>
<dbReference type="PANTHER" id="PTHR10543">
    <property type="entry name" value="BETA-CAROTENE DIOXYGENASE"/>
    <property type="match status" value="1"/>
</dbReference>
<feature type="binding site" evidence="5">
    <location>
        <position position="679"/>
    </location>
    <ligand>
        <name>Fe cation</name>
        <dbReference type="ChEBI" id="CHEBI:24875"/>
        <note>catalytic</note>
    </ligand>
</feature>
<evidence type="ECO:0000256" key="1">
    <source>
        <dbReference type="ARBA" id="ARBA00006787"/>
    </source>
</evidence>
<dbReference type="Pfam" id="PF03055">
    <property type="entry name" value="RPE65"/>
    <property type="match status" value="1"/>
</dbReference>
<feature type="domain" description="HNH nuclease" evidence="6">
    <location>
        <begin position="107"/>
        <end position="176"/>
    </location>
</feature>
<dbReference type="GO" id="GO:0046872">
    <property type="term" value="F:metal ion binding"/>
    <property type="evidence" value="ECO:0007669"/>
    <property type="project" value="UniProtKB-KW"/>
</dbReference>
<proteinExistence type="inferred from homology"/>
<dbReference type="Proteomes" id="UP001212152">
    <property type="component" value="Unassembled WGS sequence"/>
</dbReference>
<organism evidence="7 8">
    <name type="scientific">Geranomyces variabilis</name>
    <dbReference type="NCBI Taxonomy" id="109894"/>
    <lineage>
        <taxon>Eukaryota</taxon>
        <taxon>Fungi</taxon>
        <taxon>Fungi incertae sedis</taxon>
        <taxon>Chytridiomycota</taxon>
        <taxon>Chytridiomycota incertae sedis</taxon>
        <taxon>Chytridiomycetes</taxon>
        <taxon>Spizellomycetales</taxon>
        <taxon>Powellomycetaceae</taxon>
        <taxon>Geranomyces</taxon>
    </lineage>
</organism>
<comment type="similarity">
    <text evidence="1">Belongs to the carotenoid oxygenase family.</text>
</comment>
<dbReference type="Pfam" id="PF13391">
    <property type="entry name" value="HNH_2"/>
    <property type="match status" value="1"/>
</dbReference>
<evidence type="ECO:0000313" key="8">
    <source>
        <dbReference type="Proteomes" id="UP001212152"/>
    </source>
</evidence>
<sequence length="816" mass="89585">MFGIQTPLAGTIAALGRNCFNDAEMVAHLLHELYADIDREMQRFQKVAALQHDQSVSSASVFPAYPFSRQPSRAPTDRENFRETILVRDQYRCKVTGCVDVNSVTAKIVVPSKDDEQTAAEAAHISPFGLRYHVPFLSSMVYPDEFFVFMEQGKQINSTANGLLLDATLHRLFGQLWCMQAQQSRYTVVVLGPGRGLRDVSNKQIPFPSPTARPAPILVNLHGCCALAAAAWRSANLWAAEGERDLGIVEDCDDEGDTMFRAAVSKYGPESHGDIGSLVLDGGTPKQPGADARPERTSSVTVSFRERLIARHAQRVPFPLCHKNYTMVRPKPALALLRLAAPRPSLVPAAIVHLRKEASRAASSDAPATNFYLSGNFAPVQAEHPWTALAPAAVVGHIPSCLANGQFLRVGSNPRFVRNDRPYHWFDGDGMVHSVRFVDRVPHYSNRYIRTNKYDVESAIFHDQPAGSGFNVNVSLETLGSGKRLDMVKALMHLAFVRTLTGIKEDFLSTANTAMTYYNGRLLALMEGCPPVQIDPVTLDTLGVYDFDGTLNDNARAVTAHPKICSETGEMIFFGYKLDASPHLRYSVASADGELLVNGLAIPQARPVMAHDFAITRNWSIFMDAPLLANVARPFLHGKPMIDFEPSAPSRFGLLPRHAANGATDIKWFQMAESGYAFHTANAWEEDDGQAVKLLACWADSVNLKEVDDSYRTDHPQLCEFTFHLISGDMTKRRVSPECDVAAEFPQVDIRGLCQRQPHVYAALYPSHPPALTSKGSNGLLRFDTATGKVQQLQYAAGVTGGEPIFVPASPTAPLA</sequence>
<dbReference type="EMBL" id="JADGJQ010000070">
    <property type="protein sequence ID" value="KAJ3173429.1"/>
    <property type="molecule type" value="Genomic_DNA"/>
</dbReference>
<keyword evidence="8" id="KW-1185">Reference proteome</keyword>
<keyword evidence="2 5" id="KW-0479">Metal-binding</keyword>